<dbReference type="AlphaFoldDB" id="A0A6F9DTZ9"/>
<organism evidence="7">
    <name type="scientific">Phallusia mammillata</name>
    <dbReference type="NCBI Taxonomy" id="59560"/>
    <lineage>
        <taxon>Eukaryota</taxon>
        <taxon>Metazoa</taxon>
        <taxon>Chordata</taxon>
        <taxon>Tunicata</taxon>
        <taxon>Ascidiacea</taxon>
        <taxon>Phlebobranchia</taxon>
        <taxon>Ascidiidae</taxon>
        <taxon>Phallusia</taxon>
    </lineage>
</organism>
<sequence length="908" mass="102660">MGLQVFDLQLLVGRENIMGDKPRICIESVETFGNNLYIGTNDCFIHHYLMHGDDAIEKIHIFAERQNKKHLGMRKPVVQIKAALPLNQLLVNCDHTLLLLSMFDLSLQTAISGKIKNIQRFCLNERPPRQNPFSVEICVSFQKKKSLQIFQIREDQVVPMHEVSFNESPRNMDIDDRNICISTDTSYMMVNYETGSKQELFSFPSENGTFRLVTRVSASEFLVTAAESLAVFVSPDGTSNRPPIQWSMGVFAAGVVQPFIVALDDEFITVHSMLDQQQKQSLPFQGGTCIQHCEGGSIIVCTPKDVFILVQIPLQKQLNTLIANKEVDEALALVNASKRKLKRERYLNLLKRVQCMSGFVQFQEFEFDEALQLFNEGVMDPREIVCLFPGLLPESSNFKRVVPPFHDIASIDQMCEGDSVQILKCKEFTALYLELVCDELSALSGKGKNASKLVASMDDKEILVFTGEILYVTLIVFAQLGQNVELQHFFTNKTLQASLLEAISSENCQMLIVKLKENGCHHVAALLQLKIGDLQNAMATWKAIEMGEVSDSTYPGLDFVADELADNCQNLETLWQNAEWILQINQAAGVRIFTNHEKLPGIPAPHNHLESDDVVNFLNQFPSALMDYLNHLVIVKHSQKEKYHTHLVALYLELVLNQKSAKSKDETGLMSARKKLQLILKQSDLYRIHIIMGKIQDAELYEEQVILHSKLGEHEKALEILVHKVRNSFAAKDYCIEQGKGDHQFLQQMFQSLLTVYLQDISATRGNTGSMAAVVHLLNGHAEDFDPEKILHLLPSQWSVALLSNYLHNSLRLPLHGCRSKLVEHKLMKSQLLQMHKQRKNLHSAPVVMREGRNCPVCSRVIIDGPFARYPNGVIVHTHCAKNKYICPVTGKVFKVLPKPETKLKDNL</sequence>
<keyword evidence="4" id="KW-0653">Protein transport</keyword>
<evidence type="ECO:0000256" key="5">
    <source>
        <dbReference type="PROSITE-ProRule" id="PRU01006"/>
    </source>
</evidence>
<dbReference type="GO" id="GO:0005737">
    <property type="term" value="C:cytoplasm"/>
    <property type="evidence" value="ECO:0007669"/>
    <property type="project" value="UniProtKB-SubCell"/>
</dbReference>
<name>A0A6F9DTZ9_9ASCI</name>
<dbReference type="PROSITE" id="PS50219">
    <property type="entry name" value="CNH"/>
    <property type="match status" value="1"/>
</dbReference>
<evidence type="ECO:0000256" key="4">
    <source>
        <dbReference type="ARBA" id="ARBA00022927"/>
    </source>
</evidence>
<dbReference type="InterPro" id="IPR000547">
    <property type="entry name" value="Clathrin_H-chain/VPS_repeat"/>
</dbReference>
<dbReference type="GO" id="GO:0006886">
    <property type="term" value="P:intracellular protein transport"/>
    <property type="evidence" value="ECO:0007669"/>
    <property type="project" value="UniProtKB-UniRule"/>
</dbReference>
<gene>
    <name evidence="7" type="primary">Tgfbrap1</name>
</gene>
<dbReference type="GO" id="GO:0016020">
    <property type="term" value="C:membrane"/>
    <property type="evidence" value="ECO:0007669"/>
    <property type="project" value="TreeGrafter"/>
</dbReference>
<evidence type="ECO:0000256" key="3">
    <source>
        <dbReference type="ARBA" id="ARBA00022490"/>
    </source>
</evidence>
<evidence type="ECO:0000256" key="1">
    <source>
        <dbReference type="ARBA" id="ARBA00004496"/>
    </source>
</evidence>
<feature type="domain" description="CNH" evidence="6">
    <location>
        <begin position="23"/>
        <end position="297"/>
    </location>
</feature>
<dbReference type="Pfam" id="PF00780">
    <property type="entry name" value="CNH"/>
    <property type="match status" value="1"/>
</dbReference>
<dbReference type="InterPro" id="IPR032914">
    <property type="entry name" value="Vam6/VPS39/TRAP1"/>
</dbReference>
<accession>A0A6F9DTZ9</accession>
<dbReference type="PANTHER" id="PTHR12894:SF27">
    <property type="entry name" value="TRANSFORMING GROWTH FACTOR-BETA RECEPTOR-ASSOCIATED PROTEIN 1"/>
    <property type="match status" value="1"/>
</dbReference>
<evidence type="ECO:0000256" key="2">
    <source>
        <dbReference type="ARBA" id="ARBA00022448"/>
    </source>
</evidence>
<dbReference type="PANTHER" id="PTHR12894">
    <property type="entry name" value="CNH DOMAIN CONTAINING"/>
    <property type="match status" value="1"/>
</dbReference>
<dbReference type="EMBL" id="LR791065">
    <property type="protein sequence ID" value="CAB3266927.1"/>
    <property type="molecule type" value="mRNA"/>
</dbReference>
<evidence type="ECO:0000313" key="7">
    <source>
        <dbReference type="EMBL" id="CAB3266927.1"/>
    </source>
</evidence>
<keyword evidence="3" id="KW-0963">Cytoplasm</keyword>
<reference evidence="7" key="1">
    <citation type="submission" date="2020-04" db="EMBL/GenBank/DDBJ databases">
        <authorList>
            <person name="Neveu A P."/>
        </authorList>
    </citation>
    <scope>NUCLEOTIDE SEQUENCE</scope>
    <source>
        <tissue evidence="7">Whole embryo</tissue>
    </source>
</reference>
<protein>
    <submittedName>
        <fullName evidence="7">Transforming growth factor-beta receptor-associated protein 1-like</fullName>
    </submittedName>
</protein>
<comment type="subcellular location">
    <subcellularLocation>
        <location evidence="1">Cytoplasm</location>
    </subcellularLocation>
</comment>
<dbReference type="Pfam" id="PF10367">
    <property type="entry name" value="zf-Vps39_C"/>
    <property type="match status" value="1"/>
</dbReference>
<dbReference type="GO" id="GO:0034058">
    <property type="term" value="P:endosomal vesicle fusion"/>
    <property type="evidence" value="ECO:0007669"/>
    <property type="project" value="TreeGrafter"/>
</dbReference>
<feature type="repeat" description="CHCR" evidence="5">
    <location>
        <begin position="599"/>
        <end position="762"/>
    </location>
</feature>
<keyword evidence="2" id="KW-0813">Transport</keyword>
<keyword evidence="7" id="KW-0675">Receptor</keyword>
<proteinExistence type="evidence at transcript level"/>
<dbReference type="InterPro" id="IPR019453">
    <property type="entry name" value="VPS39/TGFA1_Znf"/>
</dbReference>
<evidence type="ECO:0000259" key="6">
    <source>
        <dbReference type="PROSITE" id="PS50219"/>
    </source>
</evidence>
<dbReference type="PROSITE" id="PS50236">
    <property type="entry name" value="CHCR"/>
    <property type="match status" value="1"/>
</dbReference>
<dbReference type="GO" id="GO:0006914">
    <property type="term" value="P:autophagy"/>
    <property type="evidence" value="ECO:0007669"/>
    <property type="project" value="TreeGrafter"/>
</dbReference>
<dbReference type="InterPro" id="IPR001180">
    <property type="entry name" value="CNH_dom"/>
</dbReference>